<name>A0A5C5XYL2_9BACT</name>
<dbReference type="EMBL" id="SJPO01000012">
    <property type="protein sequence ID" value="TWT67631.1"/>
    <property type="molecule type" value="Genomic_DNA"/>
</dbReference>
<evidence type="ECO:0000256" key="1">
    <source>
        <dbReference type="SAM" id="MobiDB-lite"/>
    </source>
</evidence>
<keyword evidence="4" id="KW-1185">Reference proteome</keyword>
<dbReference type="Proteomes" id="UP000318478">
    <property type="component" value="Unassembled WGS sequence"/>
</dbReference>
<sequence precursor="true">MLNSPSTIRFVAARSITACVVTLGVCSQAAAQGDALSVGKPSWMSPRAPNARPSVPPLGSQAPSFGGLTLDVPNVKPPNWSQPNYQKEWRLLPDFNHPIGPHPYPTPPATTPGGRDSGGGSLSPLPGSKKWWNGRKPGDLQRFNPGRSPLDPRIPTPEAPELQQAKP</sequence>
<evidence type="ECO:0000256" key="2">
    <source>
        <dbReference type="SAM" id="SignalP"/>
    </source>
</evidence>
<proteinExistence type="predicted"/>
<organism evidence="3 4">
    <name type="scientific">Posidoniimonas polymericola</name>
    <dbReference type="NCBI Taxonomy" id="2528002"/>
    <lineage>
        <taxon>Bacteria</taxon>
        <taxon>Pseudomonadati</taxon>
        <taxon>Planctomycetota</taxon>
        <taxon>Planctomycetia</taxon>
        <taxon>Pirellulales</taxon>
        <taxon>Lacipirellulaceae</taxon>
        <taxon>Posidoniimonas</taxon>
    </lineage>
</organism>
<evidence type="ECO:0000313" key="4">
    <source>
        <dbReference type="Proteomes" id="UP000318478"/>
    </source>
</evidence>
<gene>
    <name evidence="3" type="ORF">Pla123a_41870</name>
</gene>
<feature type="chain" id="PRO_5022912572" evidence="2">
    <location>
        <begin position="32"/>
        <end position="167"/>
    </location>
</feature>
<keyword evidence="2" id="KW-0732">Signal</keyword>
<accession>A0A5C5XYL2</accession>
<dbReference type="AlphaFoldDB" id="A0A5C5XYL2"/>
<protein>
    <submittedName>
        <fullName evidence="3">Uncharacterized protein</fullName>
    </submittedName>
</protein>
<reference evidence="3 4" key="1">
    <citation type="submission" date="2019-02" db="EMBL/GenBank/DDBJ databases">
        <title>Deep-cultivation of Planctomycetes and their phenomic and genomic characterization uncovers novel biology.</title>
        <authorList>
            <person name="Wiegand S."/>
            <person name="Jogler M."/>
            <person name="Boedeker C."/>
            <person name="Pinto D."/>
            <person name="Vollmers J."/>
            <person name="Rivas-Marin E."/>
            <person name="Kohn T."/>
            <person name="Peeters S.H."/>
            <person name="Heuer A."/>
            <person name="Rast P."/>
            <person name="Oberbeckmann S."/>
            <person name="Bunk B."/>
            <person name="Jeske O."/>
            <person name="Meyerdierks A."/>
            <person name="Storesund J.E."/>
            <person name="Kallscheuer N."/>
            <person name="Luecker S."/>
            <person name="Lage O.M."/>
            <person name="Pohl T."/>
            <person name="Merkel B.J."/>
            <person name="Hornburger P."/>
            <person name="Mueller R.-W."/>
            <person name="Bruemmer F."/>
            <person name="Labrenz M."/>
            <person name="Spormann A.M."/>
            <person name="Op Den Camp H."/>
            <person name="Overmann J."/>
            <person name="Amann R."/>
            <person name="Jetten M.S.M."/>
            <person name="Mascher T."/>
            <person name="Medema M.H."/>
            <person name="Devos D.P."/>
            <person name="Kaster A.-K."/>
            <person name="Ovreas L."/>
            <person name="Rohde M."/>
            <person name="Galperin M.Y."/>
            <person name="Jogler C."/>
        </authorList>
    </citation>
    <scope>NUCLEOTIDE SEQUENCE [LARGE SCALE GENOMIC DNA]</scope>
    <source>
        <strain evidence="3 4">Pla123a</strain>
    </source>
</reference>
<feature type="signal peptide" evidence="2">
    <location>
        <begin position="1"/>
        <end position="31"/>
    </location>
</feature>
<evidence type="ECO:0000313" key="3">
    <source>
        <dbReference type="EMBL" id="TWT67631.1"/>
    </source>
</evidence>
<feature type="region of interest" description="Disordered" evidence="1">
    <location>
        <begin position="42"/>
        <end position="167"/>
    </location>
</feature>
<comment type="caution">
    <text evidence="3">The sequence shown here is derived from an EMBL/GenBank/DDBJ whole genome shotgun (WGS) entry which is preliminary data.</text>
</comment>
<feature type="compositionally biased region" description="Pro residues" evidence="1">
    <location>
        <begin position="100"/>
        <end position="110"/>
    </location>
</feature>